<dbReference type="AlphaFoldDB" id="F4RIR1"/>
<dbReference type="STRING" id="747676.F4RIR1"/>
<protein>
    <submittedName>
        <fullName evidence="1">Uncharacterized protein</fullName>
    </submittedName>
</protein>
<dbReference type="eggNOG" id="ENOG502S1MF">
    <property type="taxonomic scope" value="Eukaryota"/>
</dbReference>
<evidence type="ECO:0000313" key="2">
    <source>
        <dbReference type="Proteomes" id="UP000001072"/>
    </source>
</evidence>
<dbReference type="HOGENOM" id="CLU_1687022_0_0_1"/>
<dbReference type="VEuPathDB" id="FungiDB:MELLADRAFT_35443"/>
<keyword evidence="2" id="KW-1185">Reference proteome</keyword>
<reference evidence="2" key="1">
    <citation type="journal article" date="2011" name="Proc. Natl. Acad. Sci. U.S.A.">
        <title>Obligate biotrophy features unraveled by the genomic analysis of rust fungi.</title>
        <authorList>
            <person name="Duplessis S."/>
            <person name="Cuomo C.A."/>
            <person name="Lin Y.-C."/>
            <person name="Aerts A."/>
            <person name="Tisserant E."/>
            <person name="Veneault-Fourrey C."/>
            <person name="Joly D.L."/>
            <person name="Hacquard S."/>
            <person name="Amselem J."/>
            <person name="Cantarel B.L."/>
            <person name="Chiu R."/>
            <person name="Coutinho P.M."/>
            <person name="Feau N."/>
            <person name="Field M."/>
            <person name="Frey P."/>
            <person name="Gelhaye E."/>
            <person name="Goldberg J."/>
            <person name="Grabherr M.G."/>
            <person name="Kodira C.D."/>
            <person name="Kohler A."/>
            <person name="Kuees U."/>
            <person name="Lindquist E.A."/>
            <person name="Lucas S.M."/>
            <person name="Mago R."/>
            <person name="Mauceli E."/>
            <person name="Morin E."/>
            <person name="Murat C."/>
            <person name="Pangilinan J.L."/>
            <person name="Park R."/>
            <person name="Pearson M."/>
            <person name="Quesneville H."/>
            <person name="Rouhier N."/>
            <person name="Sakthikumar S."/>
            <person name="Salamov A.A."/>
            <person name="Schmutz J."/>
            <person name="Selles B."/>
            <person name="Shapiro H."/>
            <person name="Tanguay P."/>
            <person name="Tuskan G.A."/>
            <person name="Henrissat B."/>
            <person name="Van de Peer Y."/>
            <person name="Rouze P."/>
            <person name="Ellis J.G."/>
            <person name="Dodds P.N."/>
            <person name="Schein J.E."/>
            <person name="Zhong S."/>
            <person name="Hamelin R.C."/>
            <person name="Grigoriev I.V."/>
            <person name="Szabo L.J."/>
            <person name="Martin F."/>
        </authorList>
    </citation>
    <scope>NUCLEOTIDE SEQUENCE [LARGE SCALE GENOMIC DNA]</scope>
    <source>
        <strain evidence="2">98AG31 / pathotype 3-4-7</strain>
    </source>
</reference>
<dbReference type="PANTHER" id="PTHR37490:SF1">
    <property type="entry name" value="GLYCOSYLTRANSFERASE 2-LIKE DOMAIN-CONTAINING PROTEIN"/>
    <property type="match status" value="1"/>
</dbReference>
<proteinExistence type="predicted"/>
<dbReference type="KEGG" id="mlr:MELLADRAFT_35443"/>
<dbReference type="GeneID" id="18927467"/>
<evidence type="ECO:0000313" key="1">
    <source>
        <dbReference type="EMBL" id="EGG07605.1"/>
    </source>
</evidence>
<dbReference type="PANTHER" id="PTHR37490">
    <property type="entry name" value="EXPRESSED PROTEIN"/>
    <property type="match status" value="1"/>
</dbReference>
<dbReference type="InParanoid" id="F4RIR1"/>
<sequence length="156" mass="17655">MELFDSKRTGFLSFGPYLSSVCGQDGLGNGNYERMRDIYVMFHETLCPPTGQLSSYAGQFMVSRKRILHNSYKKYEELKLILEAPLEHWIHSEGSWFTWKGSTDQGPASNPKGPVSPFFGHALERSWPLIFGCVDPSIAEICSDEVIDSEKCQCFD</sequence>
<dbReference type="EMBL" id="GL883103">
    <property type="protein sequence ID" value="EGG07605.1"/>
    <property type="molecule type" value="Genomic_DNA"/>
</dbReference>
<accession>F4RIR1</accession>
<dbReference type="Proteomes" id="UP000001072">
    <property type="component" value="Unassembled WGS sequence"/>
</dbReference>
<dbReference type="RefSeq" id="XP_007408937.1">
    <property type="nucleotide sequence ID" value="XM_007408875.1"/>
</dbReference>
<gene>
    <name evidence="1" type="ORF">MELLADRAFT_35443</name>
</gene>
<name>F4RIR1_MELLP</name>
<organism evidence="2">
    <name type="scientific">Melampsora larici-populina (strain 98AG31 / pathotype 3-4-7)</name>
    <name type="common">Poplar leaf rust fungus</name>
    <dbReference type="NCBI Taxonomy" id="747676"/>
    <lineage>
        <taxon>Eukaryota</taxon>
        <taxon>Fungi</taxon>
        <taxon>Dikarya</taxon>
        <taxon>Basidiomycota</taxon>
        <taxon>Pucciniomycotina</taxon>
        <taxon>Pucciniomycetes</taxon>
        <taxon>Pucciniales</taxon>
        <taxon>Melampsoraceae</taxon>
        <taxon>Melampsora</taxon>
    </lineage>
</organism>
<dbReference type="OrthoDB" id="28755at2759"/>